<sequence length="755" mass="84273">MATAELPAAEVSPRKFSLNSHPVDDDPVPAGARVLRFAEPATEKPAKTTKESQSSRKKKGKRTTRKRSRRGATTPVLALLMGVLSVYARVLSLFSSLHQMCVYLVVDVLIGVAEEIAKCSSRETLRQVLRFANSIPAFFVSLVDDKFFWRKMRRAYNKGYGAEGAWTQFWEQSMERSSSFNALFELDETAKGGQGAREVRKGEGRKRERRKKRSGSKQEAELKSIPEANGRTRGSSSSSPGVRRRLRSSRAYRLLRSSVDSAKAFLRVPSDRARGNPDRVLFQKLDVGASGFLDDVAVNTQIAIDRYFSFLKGLTRVLMLDASLLTDALRSQGWGKPATGSRGSPRDAGKKTQGNIRRSPSLMVLKASMKGETGSGELSVSDAIAEAGYPVQKLEVETEDGYLLDLYRIPRPESKEVVVFQHGMMDSAYGWVLKGDESAIAFAAYDRGFDVFLANFRGTPPRRCTERVKTFWSFTFNELGKYDMRAVMEKIHEVKTTEAAEVVGSEVPADADYKLRAVGHSLGGAGLLIYLFDCILRGRDHHLHRMVLLSPAGRHEYDPPLLAQILCLMDRVVGPFLNRLNFGMTVYGSVLRVGAQKMAVDVSSLPGLKGLFDILCRIFFGGDRSFGDVLAPYWTPYIQSMPGLCWGIVRHGHQIVNARRFLLYDYGTRAKNFEHYGQGSPPEVAFEGLDVPIDFVAGRDDGVVPAKCVRLQYEEMRKMGNPVTFEEFRNFGHLNFIHQPSEEFTSYLLSRLSLP</sequence>
<feature type="compositionally biased region" description="Basic residues" evidence="1">
    <location>
        <begin position="55"/>
        <end position="70"/>
    </location>
</feature>
<evidence type="ECO:0000259" key="3">
    <source>
        <dbReference type="Pfam" id="PF04083"/>
    </source>
</evidence>
<keyword evidence="2" id="KW-0812">Transmembrane</keyword>
<keyword evidence="2" id="KW-1133">Transmembrane helix</keyword>
<dbReference type="EMBL" id="CP151514">
    <property type="protein sequence ID" value="WZN66077.1"/>
    <property type="molecule type" value="Genomic_DNA"/>
</dbReference>
<feature type="region of interest" description="Disordered" evidence="1">
    <location>
        <begin position="191"/>
        <end position="246"/>
    </location>
</feature>
<dbReference type="InterPro" id="IPR006693">
    <property type="entry name" value="AB_hydrolase_lipase"/>
</dbReference>
<evidence type="ECO:0000256" key="1">
    <source>
        <dbReference type="SAM" id="MobiDB-lite"/>
    </source>
</evidence>
<dbReference type="PANTHER" id="PTHR11005">
    <property type="entry name" value="LYSOSOMAL ACID LIPASE-RELATED"/>
    <property type="match status" value="1"/>
</dbReference>
<dbReference type="Pfam" id="PF04083">
    <property type="entry name" value="Abhydro_lipase"/>
    <property type="match status" value="1"/>
</dbReference>
<evidence type="ECO:0000313" key="4">
    <source>
        <dbReference type="EMBL" id="WZN66077.1"/>
    </source>
</evidence>
<protein>
    <submittedName>
        <fullName evidence="4">Lipase</fullName>
    </submittedName>
</protein>
<dbReference type="Gene3D" id="3.40.50.1820">
    <property type="entry name" value="alpha/beta hydrolase"/>
    <property type="match status" value="1"/>
</dbReference>
<feature type="transmembrane region" description="Helical" evidence="2">
    <location>
        <begin position="71"/>
        <end position="91"/>
    </location>
</feature>
<dbReference type="GO" id="GO:0006629">
    <property type="term" value="P:lipid metabolic process"/>
    <property type="evidence" value="ECO:0007669"/>
    <property type="project" value="InterPro"/>
</dbReference>
<dbReference type="AlphaFoldDB" id="A0AAX4PJK2"/>
<feature type="region of interest" description="Disordered" evidence="1">
    <location>
        <begin position="1"/>
        <end position="70"/>
    </location>
</feature>
<accession>A0AAX4PJK2</accession>
<organism evidence="4 5">
    <name type="scientific">Chloropicon roscoffensis</name>
    <dbReference type="NCBI Taxonomy" id="1461544"/>
    <lineage>
        <taxon>Eukaryota</taxon>
        <taxon>Viridiplantae</taxon>
        <taxon>Chlorophyta</taxon>
        <taxon>Chloropicophyceae</taxon>
        <taxon>Chloropicales</taxon>
        <taxon>Chloropicaceae</taxon>
        <taxon>Chloropicon</taxon>
    </lineage>
</organism>
<feature type="compositionally biased region" description="Basic and acidic residues" evidence="1">
    <location>
        <begin position="197"/>
        <end position="206"/>
    </location>
</feature>
<reference evidence="4 5" key="1">
    <citation type="submission" date="2024-03" db="EMBL/GenBank/DDBJ databases">
        <title>Complete genome sequence of the green alga Chloropicon roscoffensis RCC1871.</title>
        <authorList>
            <person name="Lemieux C."/>
            <person name="Pombert J.-F."/>
            <person name="Otis C."/>
            <person name="Turmel M."/>
        </authorList>
    </citation>
    <scope>NUCLEOTIDE SEQUENCE [LARGE SCALE GENOMIC DNA]</scope>
    <source>
        <strain evidence="4 5">RCC1871</strain>
    </source>
</reference>
<name>A0AAX4PJK2_9CHLO</name>
<dbReference type="InterPro" id="IPR029058">
    <property type="entry name" value="AB_hydrolase_fold"/>
</dbReference>
<keyword evidence="5" id="KW-1185">Reference proteome</keyword>
<dbReference type="Proteomes" id="UP001472866">
    <property type="component" value="Chromosome 14"/>
</dbReference>
<evidence type="ECO:0000256" key="2">
    <source>
        <dbReference type="SAM" id="Phobius"/>
    </source>
</evidence>
<feature type="domain" description="Partial AB-hydrolase lipase" evidence="3">
    <location>
        <begin position="380"/>
        <end position="434"/>
    </location>
</feature>
<dbReference type="SUPFAM" id="SSF53474">
    <property type="entry name" value="alpha/beta-Hydrolases"/>
    <property type="match status" value="1"/>
</dbReference>
<keyword evidence="2" id="KW-0472">Membrane</keyword>
<feature type="compositionally biased region" description="Basic and acidic residues" evidence="1">
    <location>
        <begin position="41"/>
        <end position="54"/>
    </location>
</feature>
<feature type="region of interest" description="Disordered" evidence="1">
    <location>
        <begin position="334"/>
        <end position="355"/>
    </location>
</feature>
<evidence type="ECO:0000313" key="5">
    <source>
        <dbReference type="Proteomes" id="UP001472866"/>
    </source>
</evidence>
<feature type="compositionally biased region" description="Low complexity" evidence="1">
    <location>
        <begin position="231"/>
        <end position="241"/>
    </location>
</feature>
<gene>
    <name evidence="4" type="ORF">HKI87_14g76400</name>
</gene>
<proteinExistence type="predicted"/>